<feature type="compositionally biased region" description="Polar residues" evidence="2">
    <location>
        <begin position="311"/>
        <end position="325"/>
    </location>
</feature>
<feature type="coiled-coil region" evidence="1">
    <location>
        <begin position="34"/>
        <end position="117"/>
    </location>
</feature>
<accession>A0A1G4IJ69</accession>
<comment type="caution">
    <text evidence="3">The sequence shown here is derived from an EMBL/GenBank/DDBJ whole genome shotgun (WGS) entry which is preliminary data.</text>
</comment>
<proteinExistence type="predicted"/>
<keyword evidence="1" id="KW-0175">Coiled coil</keyword>
<evidence type="ECO:0000313" key="4">
    <source>
        <dbReference type="Proteomes" id="UP000195570"/>
    </source>
</evidence>
<dbReference type="RefSeq" id="XP_067082862.1">
    <property type="nucleotide sequence ID" value="XM_067226761.1"/>
</dbReference>
<reference evidence="3" key="1">
    <citation type="submission" date="2016-09" db="EMBL/GenBank/DDBJ databases">
        <authorList>
            <person name="Hebert L."/>
            <person name="Moumen B."/>
        </authorList>
    </citation>
    <scope>NUCLEOTIDE SEQUENCE [LARGE SCALE GENOMIC DNA]</scope>
    <source>
        <strain evidence="3">OVI</strain>
    </source>
</reference>
<protein>
    <submittedName>
        <fullName evidence="3">Uncharacterized protein</fullName>
    </submittedName>
</protein>
<name>A0A1G4IJ69_TRYEQ</name>
<dbReference type="Proteomes" id="UP000195570">
    <property type="component" value="Unassembled WGS sequence"/>
</dbReference>
<dbReference type="AlphaFoldDB" id="A0A1G4IJ69"/>
<organism evidence="3 4">
    <name type="scientific">Trypanosoma equiperdum</name>
    <dbReference type="NCBI Taxonomy" id="5694"/>
    <lineage>
        <taxon>Eukaryota</taxon>
        <taxon>Discoba</taxon>
        <taxon>Euglenozoa</taxon>
        <taxon>Kinetoplastea</taxon>
        <taxon>Metakinetoplastina</taxon>
        <taxon>Trypanosomatida</taxon>
        <taxon>Trypanosomatidae</taxon>
        <taxon>Trypanosoma</taxon>
    </lineage>
</organism>
<dbReference type="GeneID" id="92377870"/>
<evidence type="ECO:0000313" key="3">
    <source>
        <dbReference type="EMBL" id="SCU72354.1"/>
    </source>
</evidence>
<dbReference type="EMBL" id="CZPT02001851">
    <property type="protein sequence ID" value="SCU72354.1"/>
    <property type="molecule type" value="Genomic_DNA"/>
</dbReference>
<evidence type="ECO:0000256" key="2">
    <source>
        <dbReference type="SAM" id="MobiDB-lite"/>
    </source>
</evidence>
<feature type="region of interest" description="Disordered" evidence="2">
    <location>
        <begin position="306"/>
        <end position="331"/>
    </location>
</feature>
<sequence length="331" mass="36468">MSDGVPPLAEADPRLTMQTIADQQGIIKTLGEIITALKTRIANLEGALNAKTARDCSNTGGSSIQLDNEACTKEASLAQEERIEKLTSEMEALKTERDDLKEKYTDLLAVVRKCTEELQQTHAQCVKLQWADHNYRAARSALCFVESRCREAEQRGHRLEQKVEGTLPERERWKALAISLANRLDETSRKNAMRRISAIDCNGSSQVDMCGQEYGSSSFRNTNGKGAPSSADLDVHELFDLIDGRQWTSVSSSPVTVTVTPQGIGGFALPSPLQGQLQKPSMIRQKQLSVEVDHICNVPTLCANPSKKSRLQGNNSRRTQSSQGNRFLAPI</sequence>
<dbReference type="VEuPathDB" id="TriTrypDB:TEOVI_000393000"/>
<keyword evidence="4" id="KW-1185">Reference proteome</keyword>
<evidence type="ECO:0000256" key="1">
    <source>
        <dbReference type="SAM" id="Coils"/>
    </source>
</evidence>
<gene>
    <name evidence="3" type="ORF">TEOVI_000393000</name>
</gene>